<keyword evidence="3" id="KW-1185">Reference proteome</keyword>
<reference evidence="2 3" key="1">
    <citation type="submission" date="2021-06" db="EMBL/GenBank/DDBJ databases">
        <title>Caerostris extrusa draft genome.</title>
        <authorList>
            <person name="Kono N."/>
            <person name="Arakawa K."/>
        </authorList>
    </citation>
    <scope>NUCLEOTIDE SEQUENCE [LARGE SCALE GENOMIC DNA]</scope>
</reference>
<name>A0AAV4TI34_CAEEX</name>
<evidence type="ECO:0000256" key="1">
    <source>
        <dbReference type="SAM" id="MobiDB-lite"/>
    </source>
</evidence>
<dbReference type="EMBL" id="BPLR01011162">
    <property type="protein sequence ID" value="GIY44567.1"/>
    <property type="molecule type" value="Genomic_DNA"/>
</dbReference>
<protein>
    <submittedName>
        <fullName evidence="2">Uncharacterized protein</fullName>
    </submittedName>
</protein>
<feature type="region of interest" description="Disordered" evidence="1">
    <location>
        <begin position="60"/>
        <end position="84"/>
    </location>
</feature>
<organism evidence="2 3">
    <name type="scientific">Caerostris extrusa</name>
    <name type="common">Bark spider</name>
    <name type="synonym">Caerostris bankana</name>
    <dbReference type="NCBI Taxonomy" id="172846"/>
    <lineage>
        <taxon>Eukaryota</taxon>
        <taxon>Metazoa</taxon>
        <taxon>Ecdysozoa</taxon>
        <taxon>Arthropoda</taxon>
        <taxon>Chelicerata</taxon>
        <taxon>Arachnida</taxon>
        <taxon>Araneae</taxon>
        <taxon>Araneomorphae</taxon>
        <taxon>Entelegynae</taxon>
        <taxon>Araneoidea</taxon>
        <taxon>Araneidae</taxon>
        <taxon>Caerostris</taxon>
    </lineage>
</organism>
<proteinExistence type="predicted"/>
<dbReference type="Proteomes" id="UP001054945">
    <property type="component" value="Unassembled WGS sequence"/>
</dbReference>
<sequence length="104" mass="11914">MILMNSTNGFGFEPFSTIVANYRDNLSNDGVEIPNDVTTDWLNDKLSIINELERLLTGTETKKKKAVQRSPTPEIDPTNEDDCYELRRENTFLKQSNERQMGLS</sequence>
<evidence type="ECO:0000313" key="2">
    <source>
        <dbReference type="EMBL" id="GIY44567.1"/>
    </source>
</evidence>
<gene>
    <name evidence="2" type="ORF">CEXT_776051</name>
</gene>
<evidence type="ECO:0000313" key="3">
    <source>
        <dbReference type="Proteomes" id="UP001054945"/>
    </source>
</evidence>
<dbReference type="AlphaFoldDB" id="A0AAV4TI34"/>
<comment type="caution">
    <text evidence="2">The sequence shown here is derived from an EMBL/GenBank/DDBJ whole genome shotgun (WGS) entry which is preliminary data.</text>
</comment>
<accession>A0AAV4TI34</accession>